<feature type="transmembrane region" description="Helical" evidence="1">
    <location>
        <begin position="124"/>
        <end position="144"/>
    </location>
</feature>
<evidence type="ECO:0000256" key="1">
    <source>
        <dbReference type="SAM" id="Phobius"/>
    </source>
</evidence>
<dbReference type="EMBL" id="OX451740">
    <property type="protein sequence ID" value="CAI8613682.1"/>
    <property type="molecule type" value="Genomic_DNA"/>
</dbReference>
<gene>
    <name evidence="2" type="ORF">VFH_V092320</name>
</gene>
<dbReference type="PANTHER" id="PTHR34115">
    <property type="entry name" value="PROTEIN, PUTATIVE-RELATED"/>
    <property type="match status" value="1"/>
</dbReference>
<reference evidence="2 3" key="1">
    <citation type="submission" date="2023-01" db="EMBL/GenBank/DDBJ databases">
        <authorList>
            <person name="Kreplak J."/>
        </authorList>
    </citation>
    <scope>NUCLEOTIDE SEQUENCE [LARGE SCALE GENOMIC DNA]</scope>
</reference>
<dbReference type="Proteomes" id="UP001157006">
    <property type="component" value="Chromosome 5"/>
</dbReference>
<keyword evidence="1" id="KW-0812">Transmembrane</keyword>
<feature type="transmembrane region" description="Helical" evidence="1">
    <location>
        <begin position="71"/>
        <end position="89"/>
    </location>
</feature>
<keyword evidence="3" id="KW-1185">Reference proteome</keyword>
<dbReference type="InterPro" id="IPR053258">
    <property type="entry name" value="Ca-permeable_cation_channel"/>
</dbReference>
<dbReference type="PANTHER" id="PTHR34115:SF15">
    <property type="entry name" value="PROTEIN, PUTATIVE-RELATED"/>
    <property type="match status" value="1"/>
</dbReference>
<evidence type="ECO:0000313" key="2">
    <source>
        <dbReference type="EMBL" id="CAI8613682.1"/>
    </source>
</evidence>
<accession>A0AAV1AZ36</accession>
<dbReference type="AlphaFoldDB" id="A0AAV1AZ36"/>
<keyword evidence="1" id="KW-1133">Transmembrane helix</keyword>
<keyword evidence="1" id="KW-0472">Membrane</keyword>
<feature type="transmembrane region" description="Helical" evidence="1">
    <location>
        <begin position="40"/>
        <end position="59"/>
    </location>
</feature>
<evidence type="ECO:0000313" key="3">
    <source>
        <dbReference type="Proteomes" id="UP001157006"/>
    </source>
</evidence>
<proteinExistence type="predicted"/>
<name>A0AAV1AZ36_VICFA</name>
<protein>
    <submittedName>
        <fullName evidence="2">Uncharacterized protein</fullName>
    </submittedName>
</protein>
<sequence length="171" mass="19886">MGNVERPRYIFKRRGEVTINIVPVVNGSNNIGWGVETNPFHSFLAFIFYVLVGFLQISYPDNPTAFHVHPKTMFVSISSFLLYCFLFWVKIKFVTTRIETFIEVFGSLSIISLVLMFLPDNWGLCGYIIIYTIWLIFHVLLVIFRRSLVWKRPLMNNKLPSLLPCTSIDLN</sequence>
<feature type="transmembrane region" description="Helical" evidence="1">
    <location>
        <begin position="101"/>
        <end position="118"/>
    </location>
</feature>
<organism evidence="2 3">
    <name type="scientific">Vicia faba</name>
    <name type="common">Broad bean</name>
    <name type="synonym">Faba vulgaris</name>
    <dbReference type="NCBI Taxonomy" id="3906"/>
    <lineage>
        <taxon>Eukaryota</taxon>
        <taxon>Viridiplantae</taxon>
        <taxon>Streptophyta</taxon>
        <taxon>Embryophyta</taxon>
        <taxon>Tracheophyta</taxon>
        <taxon>Spermatophyta</taxon>
        <taxon>Magnoliopsida</taxon>
        <taxon>eudicotyledons</taxon>
        <taxon>Gunneridae</taxon>
        <taxon>Pentapetalae</taxon>
        <taxon>rosids</taxon>
        <taxon>fabids</taxon>
        <taxon>Fabales</taxon>
        <taxon>Fabaceae</taxon>
        <taxon>Papilionoideae</taxon>
        <taxon>50 kb inversion clade</taxon>
        <taxon>NPAAA clade</taxon>
        <taxon>Hologalegina</taxon>
        <taxon>IRL clade</taxon>
        <taxon>Fabeae</taxon>
        <taxon>Vicia</taxon>
    </lineage>
</organism>